<keyword evidence="2" id="KW-1185">Reference proteome</keyword>
<accession>A0A2A6B981</accession>
<evidence type="ECO:0000313" key="2">
    <source>
        <dbReference type="Proteomes" id="UP000005239"/>
    </source>
</evidence>
<reference evidence="2" key="1">
    <citation type="journal article" date="2008" name="Nat. Genet.">
        <title>The Pristionchus pacificus genome provides a unique perspective on nematode lifestyle and parasitism.</title>
        <authorList>
            <person name="Dieterich C."/>
            <person name="Clifton S.W."/>
            <person name="Schuster L.N."/>
            <person name="Chinwalla A."/>
            <person name="Delehaunty K."/>
            <person name="Dinkelacker I."/>
            <person name="Fulton L."/>
            <person name="Fulton R."/>
            <person name="Godfrey J."/>
            <person name="Minx P."/>
            <person name="Mitreva M."/>
            <person name="Roeseler W."/>
            <person name="Tian H."/>
            <person name="Witte H."/>
            <person name="Yang S.P."/>
            <person name="Wilson R.K."/>
            <person name="Sommer R.J."/>
        </authorList>
    </citation>
    <scope>NUCLEOTIDE SEQUENCE [LARGE SCALE GENOMIC DNA]</scope>
    <source>
        <strain evidence="2">PS312</strain>
    </source>
</reference>
<sequence length="72" mass="8488">MKITEASKDDSETKTIEPYVRNLKSANWIKSPRPLILHTTPDEEMSRIMKEKFLFLAKSTCRLATLWQINEY</sequence>
<name>A0A2A6B981_PRIPA</name>
<evidence type="ECO:0000313" key="1">
    <source>
        <dbReference type="EnsemblMetazoa" id="PPA31621.1"/>
    </source>
</evidence>
<reference evidence="1" key="2">
    <citation type="submission" date="2022-06" db="UniProtKB">
        <authorList>
            <consortium name="EnsemblMetazoa"/>
        </authorList>
    </citation>
    <scope>IDENTIFICATION</scope>
    <source>
        <strain evidence="1">PS312</strain>
    </source>
</reference>
<dbReference type="Proteomes" id="UP000005239">
    <property type="component" value="Unassembled WGS sequence"/>
</dbReference>
<protein>
    <submittedName>
        <fullName evidence="1">Uncharacterized protein</fullName>
    </submittedName>
</protein>
<accession>A0A8R1YLS9</accession>
<proteinExistence type="predicted"/>
<organism evidence="1 2">
    <name type="scientific">Pristionchus pacificus</name>
    <name type="common">Parasitic nematode worm</name>
    <dbReference type="NCBI Taxonomy" id="54126"/>
    <lineage>
        <taxon>Eukaryota</taxon>
        <taxon>Metazoa</taxon>
        <taxon>Ecdysozoa</taxon>
        <taxon>Nematoda</taxon>
        <taxon>Chromadorea</taxon>
        <taxon>Rhabditida</taxon>
        <taxon>Rhabditina</taxon>
        <taxon>Diplogasteromorpha</taxon>
        <taxon>Diplogasteroidea</taxon>
        <taxon>Neodiplogasteridae</taxon>
        <taxon>Pristionchus</taxon>
    </lineage>
</organism>
<gene>
    <name evidence="1" type="primary">WBGene00204486</name>
</gene>
<dbReference type="AlphaFoldDB" id="A0A2A6B981"/>
<dbReference type="EnsemblMetazoa" id="PPA31621.1">
    <property type="protein sequence ID" value="PPA31621.1"/>
    <property type="gene ID" value="WBGene00204486"/>
</dbReference>